<dbReference type="RefSeq" id="WP_068555090.1">
    <property type="nucleotide sequence ID" value="NZ_LOEE01000019.1"/>
</dbReference>
<dbReference type="OrthoDB" id="362018at2"/>
<dbReference type="AlphaFoldDB" id="A0A140L9G0"/>
<proteinExistence type="predicted"/>
<organism evidence="1 2">
    <name type="scientific">Thermotalea metallivorans</name>
    <dbReference type="NCBI Taxonomy" id="520762"/>
    <lineage>
        <taxon>Bacteria</taxon>
        <taxon>Bacillati</taxon>
        <taxon>Bacillota</taxon>
        <taxon>Clostridia</taxon>
        <taxon>Peptostreptococcales</taxon>
        <taxon>Thermotaleaceae</taxon>
        <taxon>Thermotalea</taxon>
    </lineage>
</organism>
<dbReference type="STRING" id="520762.AN619_07150"/>
<protein>
    <submittedName>
        <fullName evidence="1">Uncharacterized protein</fullName>
    </submittedName>
</protein>
<dbReference type="Proteomes" id="UP000070456">
    <property type="component" value="Unassembled WGS sequence"/>
</dbReference>
<comment type="caution">
    <text evidence="1">The sequence shown here is derived from an EMBL/GenBank/DDBJ whole genome shotgun (WGS) entry which is preliminary data.</text>
</comment>
<evidence type="ECO:0000313" key="1">
    <source>
        <dbReference type="EMBL" id="KXG77185.1"/>
    </source>
</evidence>
<accession>A0A140L9G0</accession>
<dbReference type="EMBL" id="LOEE01000019">
    <property type="protein sequence ID" value="KXG77185.1"/>
    <property type="molecule type" value="Genomic_DNA"/>
</dbReference>
<evidence type="ECO:0000313" key="2">
    <source>
        <dbReference type="Proteomes" id="UP000070456"/>
    </source>
</evidence>
<name>A0A140L9G0_9FIRM</name>
<reference evidence="1 2" key="1">
    <citation type="submission" date="2015-12" db="EMBL/GenBank/DDBJ databases">
        <title>Draft genome sequence of the thermoanaerobe Thermotalea metallivorans, an isolate from the runoff channel of the Great Artesian Basin, Australia.</title>
        <authorList>
            <person name="Patel B.K."/>
        </authorList>
    </citation>
    <scope>NUCLEOTIDE SEQUENCE [LARGE SCALE GENOMIC DNA]</scope>
    <source>
        <strain evidence="1 2">B2-1</strain>
    </source>
</reference>
<gene>
    <name evidence="1" type="ORF">AN619_07150</name>
</gene>
<keyword evidence="2" id="KW-1185">Reference proteome</keyword>
<sequence>MIQHGSLNLNAIEAMQFLWTSISSKDKLTEKFIIDIANTEPFQWIYNDEFTSESVRRSLSALSNREPFTGNKAENRFYSRNLMILEYMDTLHDKINAFKGVRLKDIIEHLNRTWNIKDMDHLEVVVVPTPFDTFQCHENKIILNFFKFHLVDGILKADDMPIEEILKTALTS</sequence>